<keyword evidence="3" id="KW-1185">Reference proteome</keyword>
<gene>
    <name evidence="2" type="ORF">KHLLAP_LOCUS2406</name>
</gene>
<dbReference type="InterPro" id="IPR036770">
    <property type="entry name" value="Ankyrin_rpt-contain_sf"/>
</dbReference>
<evidence type="ECO:0000313" key="2">
    <source>
        <dbReference type="EMBL" id="CAJ2501938.1"/>
    </source>
</evidence>
<dbReference type="SUPFAM" id="SSF48403">
    <property type="entry name" value="Ankyrin repeat"/>
    <property type="match status" value="1"/>
</dbReference>
<dbReference type="EMBL" id="CAUWAG010000003">
    <property type="protein sequence ID" value="CAJ2501938.1"/>
    <property type="molecule type" value="Genomic_DNA"/>
</dbReference>
<organism evidence="2 3">
    <name type="scientific">Anthostomella pinea</name>
    <dbReference type="NCBI Taxonomy" id="933095"/>
    <lineage>
        <taxon>Eukaryota</taxon>
        <taxon>Fungi</taxon>
        <taxon>Dikarya</taxon>
        <taxon>Ascomycota</taxon>
        <taxon>Pezizomycotina</taxon>
        <taxon>Sordariomycetes</taxon>
        <taxon>Xylariomycetidae</taxon>
        <taxon>Xylariales</taxon>
        <taxon>Xylariaceae</taxon>
        <taxon>Anthostomella</taxon>
    </lineage>
</organism>
<evidence type="ECO:0000256" key="1">
    <source>
        <dbReference type="SAM" id="MobiDB-lite"/>
    </source>
</evidence>
<name>A0AAI8V6L3_9PEZI</name>
<dbReference type="Proteomes" id="UP001295740">
    <property type="component" value="Unassembled WGS sequence"/>
</dbReference>
<reference evidence="2" key="1">
    <citation type="submission" date="2023-10" db="EMBL/GenBank/DDBJ databases">
        <authorList>
            <person name="Hackl T."/>
        </authorList>
    </citation>
    <scope>NUCLEOTIDE SEQUENCE</scope>
</reference>
<comment type="caution">
    <text evidence="2">The sequence shown here is derived from an EMBL/GenBank/DDBJ whole genome shotgun (WGS) entry which is preliminary data.</text>
</comment>
<dbReference type="Gene3D" id="1.25.40.20">
    <property type="entry name" value="Ankyrin repeat-containing domain"/>
    <property type="match status" value="1"/>
</dbReference>
<proteinExistence type="predicted"/>
<evidence type="ECO:0000313" key="3">
    <source>
        <dbReference type="Proteomes" id="UP001295740"/>
    </source>
</evidence>
<dbReference type="AlphaFoldDB" id="A0AAI8V6L3"/>
<accession>A0AAI8V6L3</accession>
<protein>
    <submittedName>
        <fullName evidence="2">Uu.00g047910.m01.CDS01</fullName>
    </submittedName>
</protein>
<sequence length="214" mass="23317">MYACLHNLNNEPKIVDMLRFLVQQGADINTRIHDDDSTLLHLLCGLEQYGDRHHAALTTLLELGADVTLRESDGRLPFPRRPRRGESGSLDSLGAMGLICKLVGFDAFHCLEFLLEISGRTESLYEAPVPDLDTAVFLFLLDNGASTAFVLESGEDLPSTFSTLRRFALAGRPRWGTSSCQVDVNATTANANLDLDDDNNTGGGPEIPPSDLSV</sequence>
<feature type="region of interest" description="Disordered" evidence="1">
    <location>
        <begin position="191"/>
        <end position="214"/>
    </location>
</feature>